<dbReference type="EMBL" id="JAQQAF010000007">
    <property type="protein sequence ID" value="KAJ8471801.1"/>
    <property type="molecule type" value="Genomic_DNA"/>
</dbReference>
<name>A0AAV8Q9D7_ENSVE</name>
<protein>
    <submittedName>
        <fullName evidence="2">Uncharacterized protein</fullName>
    </submittedName>
</protein>
<evidence type="ECO:0000256" key="1">
    <source>
        <dbReference type="SAM" id="MobiDB-lite"/>
    </source>
</evidence>
<proteinExistence type="predicted"/>
<feature type="compositionally biased region" description="Low complexity" evidence="1">
    <location>
        <begin position="46"/>
        <end position="55"/>
    </location>
</feature>
<feature type="compositionally biased region" description="Basic residues" evidence="1">
    <location>
        <begin position="36"/>
        <end position="45"/>
    </location>
</feature>
<reference evidence="2 3" key="1">
    <citation type="submission" date="2022-12" db="EMBL/GenBank/DDBJ databases">
        <title>Chromosome-scale assembly of the Ensete ventricosum genome.</title>
        <authorList>
            <person name="Dussert Y."/>
            <person name="Stocks J."/>
            <person name="Wendawek A."/>
            <person name="Woldeyes F."/>
            <person name="Nichols R.A."/>
            <person name="Borrell J.S."/>
        </authorList>
    </citation>
    <scope>NUCLEOTIDE SEQUENCE [LARGE SCALE GENOMIC DNA]</scope>
    <source>
        <strain evidence="3">cv. Maze</strain>
        <tissue evidence="2">Seeds</tissue>
    </source>
</reference>
<dbReference type="Proteomes" id="UP001222027">
    <property type="component" value="Unassembled WGS sequence"/>
</dbReference>
<keyword evidence="3" id="KW-1185">Reference proteome</keyword>
<evidence type="ECO:0000313" key="3">
    <source>
        <dbReference type="Proteomes" id="UP001222027"/>
    </source>
</evidence>
<sequence length="73" mass="7717">MATAAETQALERIRNGGDSHSGGDPGRRAEPSSRAGGRRARRLGRRLAGWRGSGSVSPNCQEEDSPIWATLGD</sequence>
<evidence type="ECO:0000313" key="2">
    <source>
        <dbReference type="EMBL" id="KAJ8471801.1"/>
    </source>
</evidence>
<dbReference type="AlphaFoldDB" id="A0AAV8Q9D7"/>
<gene>
    <name evidence="2" type="ORF">OPV22_026144</name>
</gene>
<accession>A0AAV8Q9D7</accession>
<feature type="region of interest" description="Disordered" evidence="1">
    <location>
        <begin position="1"/>
        <end position="73"/>
    </location>
</feature>
<comment type="caution">
    <text evidence="2">The sequence shown here is derived from an EMBL/GenBank/DDBJ whole genome shotgun (WGS) entry which is preliminary data.</text>
</comment>
<organism evidence="2 3">
    <name type="scientific">Ensete ventricosum</name>
    <name type="common">Abyssinian banana</name>
    <name type="synonym">Musa ensete</name>
    <dbReference type="NCBI Taxonomy" id="4639"/>
    <lineage>
        <taxon>Eukaryota</taxon>
        <taxon>Viridiplantae</taxon>
        <taxon>Streptophyta</taxon>
        <taxon>Embryophyta</taxon>
        <taxon>Tracheophyta</taxon>
        <taxon>Spermatophyta</taxon>
        <taxon>Magnoliopsida</taxon>
        <taxon>Liliopsida</taxon>
        <taxon>Zingiberales</taxon>
        <taxon>Musaceae</taxon>
        <taxon>Ensete</taxon>
    </lineage>
</organism>